<dbReference type="Proteomes" id="UP000321034">
    <property type="component" value="Unassembled WGS sequence"/>
</dbReference>
<evidence type="ECO:0000256" key="7">
    <source>
        <dbReference type="SAM" id="Phobius"/>
    </source>
</evidence>
<comment type="caution">
    <text evidence="8">The sequence shown here is derived from an EMBL/GenBank/DDBJ whole genome shotgun (WGS) entry which is preliminary data.</text>
</comment>
<gene>
    <name evidence="8" type="primary">chrA</name>
    <name evidence="8" type="ORF">FVP77_08690</name>
</gene>
<comment type="similarity">
    <text evidence="2">Belongs to the chromate ion transporter (CHR) (TC 2.A.51) family.</text>
</comment>
<dbReference type="Pfam" id="PF02417">
    <property type="entry name" value="Chromate_transp"/>
    <property type="match status" value="2"/>
</dbReference>
<evidence type="ECO:0000313" key="9">
    <source>
        <dbReference type="Proteomes" id="UP000321034"/>
    </source>
</evidence>
<organism evidence="8 9">
    <name type="scientific">Microbacterium hatanonis</name>
    <dbReference type="NCBI Taxonomy" id="404366"/>
    <lineage>
        <taxon>Bacteria</taxon>
        <taxon>Bacillati</taxon>
        <taxon>Actinomycetota</taxon>
        <taxon>Actinomycetes</taxon>
        <taxon>Micrococcales</taxon>
        <taxon>Microbacteriaceae</taxon>
        <taxon>Microbacterium</taxon>
    </lineage>
</organism>
<evidence type="ECO:0000256" key="3">
    <source>
        <dbReference type="ARBA" id="ARBA00022475"/>
    </source>
</evidence>
<dbReference type="InterPro" id="IPR014047">
    <property type="entry name" value="Chr_Tranpt_l_chain"/>
</dbReference>
<evidence type="ECO:0000256" key="1">
    <source>
        <dbReference type="ARBA" id="ARBA00004651"/>
    </source>
</evidence>
<reference evidence="8 9" key="1">
    <citation type="submission" date="2019-08" db="EMBL/GenBank/DDBJ databases">
        <authorList>
            <person name="Dong K."/>
        </authorList>
    </citation>
    <scope>NUCLEOTIDE SEQUENCE [LARGE SCALE GENOMIC DNA]</scope>
    <source>
        <strain evidence="8 9">JCM14558</strain>
    </source>
</reference>
<dbReference type="EMBL" id="VRSV01000001">
    <property type="protein sequence ID" value="TXK13458.1"/>
    <property type="molecule type" value="Genomic_DNA"/>
</dbReference>
<dbReference type="NCBIfam" id="TIGR00937">
    <property type="entry name" value="2A51"/>
    <property type="match status" value="1"/>
</dbReference>
<accession>A0A5C8I303</accession>
<feature type="transmembrane region" description="Helical" evidence="7">
    <location>
        <begin position="196"/>
        <end position="217"/>
    </location>
</feature>
<dbReference type="GO" id="GO:0005886">
    <property type="term" value="C:plasma membrane"/>
    <property type="evidence" value="ECO:0007669"/>
    <property type="project" value="UniProtKB-SubCell"/>
</dbReference>
<dbReference type="AlphaFoldDB" id="A0A5C8I303"/>
<feature type="transmembrane region" description="Helical" evidence="7">
    <location>
        <begin position="77"/>
        <end position="100"/>
    </location>
</feature>
<evidence type="ECO:0000256" key="4">
    <source>
        <dbReference type="ARBA" id="ARBA00022692"/>
    </source>
</evidence>
<protein>
    <submittedName>
        <fullName evidence="8">Chromate efflux transporter</fullName>
    </submittedName>
</protein>
<dbReference type="InterPro" id="IPR003370">
    <property type="entry name" value="Chromate_transpt"/>
</dbReference>
<dbReference type="PANTHER" id="PTHR33567">
    <property type="entry name" value="CHROMATE ION TRANSPORTER (EUROFUNG)"/>
    <property type="match status" value="1"/>
</dbReference>
<evidence type="ECO:0000256" key="2">
    <source>
        <dbReference type="ARBA" id="ARBA00005262"/>
    </source>
</evidence>
<name>A0A5C8I303_9MICO</name>
<proteinExistence type="inferred from homology"/>
<comment type="subcellular location">
    <subcellularLocation>
        <location evidence="1">Cell membrane</location>
        <topology evidence="1">Multi-pass membrane protein</topology>
    </subcellularLocation>
</comment>
<feature type="transmembrane region" description="Helical" evidence="7">
    <location>
        <begin position="294"/>
        <end position="319"/>
    </location>
</feature>
<feature type="transmembrane region" description="Helical" evidence="7">
    <location>
        <begin position="229"/>
        <end position="247"/>
    </location>
</feature>
<evidence type="ECO:0000256" key="6">
    <source>
        <dbReference type="ARBA" id="ARBA00023136"/>
    </source>
</evidence>
<feature type="transmembrane region" description="Helical" evidence="7">
    <location>
        <begin position="377"/>
        <end position="395"/>
    </location>
</feature>
<dbReference type="GO" id="GO:0015109">
    <property type="term" value="F:chromate transmembrane transporter activity"/>
    <property type="evidence" value="ECO:0007669"/>
    <property type="project" value="InterPro"/>
</dbReference>
<feature type="transmembrane region" description="Helical" evidence="7">
    <location>
        <begin position="326"/>
        <end position="346"/>
    </location>
</feature>
<dbReference type="RefSeq" id="WP_147894112.1">
    <property type="nucleotide sequence ID" value="NZ_BAAANR010000001.1"/>
</dbReference>
<sequence length="396" mass="39764">MSRSGSVAEVFGVFAKLGLTSFGGPIAHLGYFRDEIVTRRRWLDDERYADLVALCQFLPGPASSQVGFALGMLRAGVAGALAAFVAFTLPSAVLMIAAAYGAGLLGGTLGGGLVDGLKIVAVAIVAQAVWGMAKTLTPDRQRAAIAVVAAVIAVLLYGAGGQVLAIVVGALAGLWLCRAGSEPGAGMLRFPVSRTAGWVCLAALVALLIGSPIVAALTGSGAVSLFDAFFRAGALVFGGGHVVLPLLDAGVVSTGWVAPDQFVAGYGLAQAMPGPLFTFAGYLGALSDVGPGGVAGGVVALVAIFLPGFLLLVGVMPFWNALRARAWAGALLRGASAAVVGILAAALYDPVFVSGVVDGGSFALALVCFALLVSWRVVPWIVVLVGAAGGVLLAYV</sequence>
<keyword evidence="6 7" id="KW-0472">Membrane</keyword>
<dbReference type="OrthoDB" id="8969999at2"/>
<feature type="transmembrane region" description="Helical" evidence="7">
    <location>
        <begin position="352"/>
        <end position="372"/>
    </location>
</feature>
<keyword evidence="4 7" id="KW-0812">Transmembrane</keyword>
<feature type="transmembrane region" description="Helical" evidence="7">
    <location>
        <begin position="143"/>
        <end position="176"/>
    </location>
</feature>
<keyword evidence="9" id="KW-1185">Reference proteome</keyword>
<evidence type="ECO:0000313" key="8">
    <source>
        <dbReference type="EMBL" id="TXK13458.1"/>
    </source>
</evidence>
<keyword evidence="3" id="KW-1003">Cell membrane</keyword>
<keyword evidence="5 7" id="KW-1133">Transmembrane helix</keyword>
<feature type="transmembrane region" description="Helical" evidence="7">
    <location>
        <begin position="112"/>
        <end position="131"/>
    </location>
</feature>
<dbReference type="PIRSF" id="PIRSF004810">
    <property type="entry name" value="ChrA"/>
    <property type="match status" value="1"/>
</dbReference>
<dbReference type="PANTHER" id="PTHR33567:SF3">
    <property type="entry name" value="CHROMATE ION TRANSPORTER (EUROFUNG)"/>
    <property type="match status" value="1"/>
</dbReference>
<evidence type="ECO:0000256" key="5">
    <source>
        <dbReference type="ARBA" id="ARBA00022989"/>
    </source>
</evidence>